<dbReference type="Gene3D" id="3.40.50.1980">
    <property type="entry name" value="Nitrogenase molybdenum iron protein domain"/>
    <property type="match status" value="2"/>
</dbReference>
<dbReference type="PANTHER" id="PTHR42953">
    <property type="entry name" value="HIGH-AFFINITY ZINC UPTAKE SYSTEM PROTEIN ZNUA-RELATED"/>
    <property type="match status" value="1"/>
</dbReference>
<protein>
    <submittedName>
        <fullName evidence="6">Zinc/manganese transport system substrate-binding protein</fullName>
    </submittedName>
</protein>
<dbReference type="SUPFAM" id="SSF53807">
    <property type="entry name" value="Helical backbone' metal receptor"/>
    <property type="match status" value="1"/>
</dbReference>
<evidence type="ECO:0000313" key="6">
    <source>
        <dbReference type="EMBL" id="PJI93643.1"/>
    </source>
</evidence>
<accession>A0A2M8WRT2</accession>
<dbReference type="Pfam" id="PF01297">
    <property type="entry name" value="ZnuA"/>
    <property type="match status" value="1"/>
</dbReference>
<dbReference type="GO" id="GO:0046872">
    <property type="term" value="F:metal ion binding"/>
    <property type="evidence" value="ECO:0007669"/>
    <property type="project" value="UniProtKB-KW"/>
</dbReference>
<evidence type="ECO:0000256" key="1">
    <source>
        <dbReference type="ARBA" id="ARBA00004196"/>
    </source>
</evidence>
<dbReference type="InterPro" id="IPR050492">
    <property type="entry name" value="Bact_metal-bind_prot9"/>
</dbReference>
<keyword evidence="3" id="KW-0479">Metal-binding</keyword>
<evidence type="ECO:0000256" key="3">
    <source>
        <dbReference type="ARBA" id="ARBA00022723"/>
    </source>
</evidence>
<comment type="subcellular location">
    <subcellularLocation>
        <location evidence="1">Cell envelope</location>
    </subcellularLocation>
</comment>
<evidence type="ECO:0000256" key="5">
    <source>
        <dbReference type="SAM" id="Phobius"/>
    </source>
</evidence>
<comment type="caution">
    <text evidence="6">The sequence shown here is derived from an EMBL/GenBank/DDBJ whole genome shotgun (WGS) entry which is preliminary data.</text>
</comment>
<evidence type="ECO:0000256" key="4">
    <source>
        <dbReference type="ARBA" id="ARBA00022729"/>
    </source>
</evidence>
<dbReference type="InterPro" id="IPR006127">
    <property type="entry name" value="ZnuA-like"/>
</dbReference>
<dbReference type="OrthoDB" id="5296019at2"/>
<keyword evidence="5" id="KW-1133">Transmembrane helix</keyword>
<dbReference type="Proteomes" id="UP000231586">
    <property type="component" value="Unassembled WGS sequence"/>
</dbReference>
<gene>
    <name evidence="6" type="ORF">CLV34_1116</name>
</gene>
<dbReference type="AlphaFoldDB" id="A0A2M8WRT2"/>
<dbReference type="GO" id="GO:0030001">
    <property type="term" value="P:metal ion transport"/>
    <property type="evidence" value="ECO:0007669"/>
    <property type="project" value="InterPro"/>
</dbReference>
<evidence type="ECO:0000313" key="7">
    <source>
        <dbReference type="Proteomes" id="UP000231586"/>
    </source>
</evidence>
<dbReference type="PANTHER" id="PTHR42953:SF1">
    <property type="entry name" value="METAL-BINDING PROTEIN HI_0362-RELATED"/>
    <property type="match status" value="1"/>
</dbReference>
<keyword evidence="4" id="KW-0732">Signal</keyword>
<organism evidence="6 7">
    <name type="scientific">Luteimicrobium subarcticum</name>
    <dbReference type="NCBI Taxonomy" id="620910"/>
    <lineage>
        <taxon>Bacteria</taxon>
        <taxon>Bacillati</taxon>
        <taxon>Actinomycetota</taxon>
        <taxon>Actinomycetes</taxon>
        <taxon>Micrococcales</taxon>
        <taxon>Luteimicrobium</taxon>
    </lineage>
</organism>
<evidence type="ECO:0000256" key="2">
    <source>
        <dbReference type="ARBA" id="ARBA00022448"/>
    </source>
</evidence>
<keyword evidence="7" id="KW-1185">Reference proteome</keyword>
<keyword evidence="5" id="KW-0812">Transmembrane</keyword>
<dbReference type="GO" id="GO:0030313">
    <property type="term" value="C:cell envelope"/>
    <property type="evidence" value="ECO:0007669"/>
    <property type="project" value="UniProtKB-SubCell"/>
</dbReference>
<keyword evidence="5" id="KW-0472">Membrane</keyword>
<keyword evidence="2" id="KW-0813">Transport</keyword>
<sequence length="345" mass="35691">MCDRSRERLGLLFDSDSHYGVGVRSRPPLPAPRTRRRTRRALTLASGVTAVAVAVLALAACSTADDGDARATGDCPTTPVDVVVSVDQWGDIVRQLGGDCADVTTILASSSVDPHDYEPSPKDGVAFTHADVVVVNGVDYDAWASKLAASSAQGAAVVDAGDVVGAADGDNPHLWYSPTFVTQVADTVTAQLETSAPAARDVFEKNRAAFAASMKPYDDLVAAIKEQAADKTYAATESVFDYTAQAVGLKDVTPAGYARAAANETDPAPGDVKAFDDLLTSHGADVLVVNTQTEGALTDQVRDAAKSAGVPVVGVTETVAPDGATFQDWQVAQLTALAKALGVDA</sequence>
<dbReference type="EMBL" id="PGTZ01000007">
    <property type="protein sequence ID" value="PJI93643.1"/>
    <property type="molecule type" value="Genomic_DNA"/>
</dbReference>
<reference evidence="6 7" key="1">
    <citation type="submission" date="2017-11" db="EMBL/GenBank/DDBJ databases">
        <title>Genomic Encyclopedia of Archaeal and Bacterial Type Strains, Phase II (KMG-II): From Individual Species to Whole Genera.</title>
        <authorList>
            <person name="Goeker M."/>
        </authorList>
    </citation>
    <scope>NUCLEOTIDE SEQUENCE [LARGE SCALE GENOMIC DNA]</scope>
    <source>
        <strain evidence="6 7">DSM 22413</strain>
    </source>
</reference>
<feature type="transmembrane region" description="Helical" evidence="5">
    <location>
        <begin position="41"/>
        <end position="60"/>
    </location>
</feature>
<proteinExistence type="predicted"/>
<name>A0A2M8WRT2_9MICO</name>